<proteinExistence type="predicted"/>
<sequence>MPWGDGGLGGNVTLTSVFCQLDWAMIARLRVVVCGGQSSGWLWHSSCHNLTMTGSWRLTMGSGVWLQSEGGSYGSQAEESMHKQSKESVENKMYCPSRSSNYSDVAVVWPIVRNVH</sequence>
<name>A0A915JK72_ROMCU</name>
<evidence type="ECO:0000313" key="2">
    <source>
        <dbReference type="WBParaSite" id="nRc.2.0.1.t26472-RA"/>
    </source>
</evidence>
<reference evidence="2" key="1">
    <citation type="submission" date="2022-11" db="UniProtKB">
        <authorList>
            <consortium name="WormBaseParasite"/>
        </authorList>
    </citation>
    <scope>IDENTIFICATION</scope>
</reference>
<dbReference type="WBParaSite" id="nRc.2.0.1.t26472-RA">
    <property type="protein sequence ID" value="nRc.2.0.1.t26472-RA"/>
    <property type="gene ID" value="nRc.2.0.1.g26472"/>
</dbReference>
<protein>
    <submittedName>
        <fullName evidence="2">Uncharacterized protein</fullName>
    </submittedName>
</protein>
<organism evidence="1 2">
    <name type="scientific">Romanomermis culicivorax</name>
    <name type="common">Nematode worm</name>
    <dbReference type="NCBI Taxonomy" id="13658"/>
    <lineage>
        <taxon>Eukaryota</taxon>
        <taxon>Metazoa</taxon>
        <taxon>Ecdysozoa</taxon>
        <taxon>Nematoda</taxon>
        <taxon>Enoplea</taxon>
        <taxon>Dorylaimia</taxon>
        <taxon>Mermithida</taxon>
        <taxon>Mermithoidea</taxon>
        <taxon>Mermithidae</taxon>
        <taxon>Romanomermis</taxon>
    </lineage>
</organism>
<keyword evidence="1" id="KW-1185">Reference proteome</keyword>
<accession>A0A915JK72</accession>
<dbReference type="AlphaFoldDB" id="A0A915JK72"/>
<evidence type="ECO:0000313" key="1">
    <source>
        <dbReference type="Proteomes" id="UP000887565"/>
    </source>
</evidence>
<dbReference type="Proteomes" id="UP000887565">
    <property type="component" value="Unplaced"/>
</dbReference>